<dbReference type="Proteomes" id="UP000581769">
    <property type="component" value="Unassembled WGS sequence"/>
</dbReference>
<protein>
    <recommendedName>
        <fullName evidence="3">Polyketide cyclase/dehydrase/lipid transport protein</fullName>
    </recommendedName>
</protein>
<evidence type="ECO:0008006" key="3">
    <source>
        <dbReference type="Google" id="ProtNLM"/>
    </source>
</evidence>
<dbReference type="AlphaFoldDB" id="A0A840J4Y8"/>
<evidence type="ECO:0000313" key="1">
    <source>
        <dbReference type="EMBL" id="MBB4688685.1"/>
    </source>
</evidence>
<reference evidence="1 2" key="1">
    <citation type="submission" date="2020-08" db="EMBL/GenBank/DDBJ databases">
        <title>Sequencing the genomes of 1000 actinobacteria strains.</title>
        <authorList>
            <person name="Klenk H.-P."/>
        </authorList>
    </citation>
    <scope>NUCLEOTIDE SEQUENCE [LARGE SCALE GENOMIC DNA]</scope>
    <source>
        <strain evidence="1 2">DSM 45859</strain>
    </source>
</reference>
<comment type="caution">
    <text evidence="1">The sequence shown here is derived from an EMBL/GenBank/DDBJ whole genome shotgun (WGS) entry which is preliminary data.</text>
</comment>
<keyword evidence="2" id="KW-1185">Reference proteome</keyword>
<evidence type="ECO:0000313" key="2">
    <source>
        <dbReference type="Proteomes" id="UP000581769"/>
    </source>
</evidence>
<sequence>METVTVERFIGAPPDEVFDWLTTTTRYRAAPMVLWCRLTRPGADAPYGVGAVRSHLWLIGWHRERITVHERPHLTEYLVKLTRPLLARMFGSILDAAETALCRPKTAG</sequence>
<proteinExistence type="predicted"/>
<dbReference type="InterPro" id="IPR019587">
    <property type="entry name" value="Polyketide_cyclase/dehydratase"/>
</dbReference>
<name>A0A840J4Y8_9PSEU</name>
<organism evidence="1 2">
    <name type="scientific">Amycolatopsis jiangsuensis</name>
    <dbReference type="NCBI Taxonomy" id="1181879"/>
    <lineage>
        <taxon>Bacteria</taxon>
        <taxon>Bacillati</taxon>
        <taxon>Actinomycetota</taxon>
        <taxon>Actinomycetes</taxon>
        <taxon>Pseudonocardiales</taxon>
        <taxon>Pseudonocardiaceae</taxon>
        <taxon>Amycolatopsis</taxon>
    </lineage>
</organism>
<dbReference type="EMBL" id="JACHMG010000001">
    <property type="protein sequence ID" value="MBB4688685.1"/>
    <property type="molecule type" value="Genomic_DNA"/>
</dbReference>
<accession>A0A840J4Y8</accession>
<dbReference type="SUPFAM" id="SSF55961">
    <property type="entry name" value="Bet v1-like"/>
    <property type="match status" value="1"/>
</dbReference>
<gene>
    <name evidence="1" type="ORF">BJY18_006170</name>
</gene>
<dbReference type="Pfam" id="PF10604">
    <property type="entry name" value="Polyketide_cyc2"/>
    <property type="match status" value="1"/>
</dbReference>
<dbReference type="RefSeq" id="WP_184783330.1">
    <property type="nucleotide sequence ID" value="NZ_JACHMG010000001.1"/>
</dbReference>